<accession>A0A9W6KGH2</accession>
<organism evidence="2 3">
    <name type="scientific">Dactylosporangium matsuzakiense</name>
    <dbReference type="NCBI Taxonomy" id="53360"/>
    <lineage>
        <taxon>Bacteria</taxon>
        <taxon>Bacillati</taxon>
        <taxon>Actinomycetota</taxon>
        <taxon>Actinomycetes</taxon>
        <taxon>Micromonosporales</taxon>
        <taxon>Micromonosporaceae</taxon>
        <taxon>Dactylosporangium</taxon>
    </lineage>
</organism>
<dbReference type="AlphaFoldDB" id="A0A9W6KGH2"/>
<name>A0A9W6KGH2_9ACTN</name>
<feature type="signal peptide" evidence="1">
    <location>
        <begin position="1"/>
        <end position="33"/>
    </location>
</feature>
<feature type="chain" id="PRO_5040927974" evidence="1">
    <location>
        <begin position="34"/>
        <end position="198"/>
    </location>
</feature>
<comment type="caution">
    <text evidence="2">The sequence shown here is derived from an EMBL/GenBank/DDBJ whole genome shotgun (WGS) entry which is preliminary data.</text>
</comment>
<protein>
    <submittedName>
        <fullName evidence="2">Uncharacterized protein</fullName>
    </submittedName>
</protein>
<reference evidence="2" key="2">
    <citation type="submission" date="2023-01" db="EMBL/GenBank/DDBJ databases">
        <authorList>
            <person name="Sun Q."/>
            <person name="Evtushenko L."/>
        </authorList>
    </citation>
    <scope>NUCLEOTIDE SEQUENCE</scope>
    <source>
        <strain evidence="2">VKM Ac-1321</strain>
    </source>
</reference>
<keyword evidence="3" id="KW-1185">Reference proteome</keyword>
<reference evidence="2" key="1">
    <citation type="journal article" date="2014" name="Int. J. Syst. Evol. Microbiol.">
        <title>Complete genome sequence of Corynebacterium casei LMG S-19264T (=DSM 44701T), isolated from a smear-ripened cheese.</title>
        <authorList>
            <consortium name="US DOE Joint Genome Institute (JGI-PGF)"/>
            <person name="Walter F."/>
            <person name="Albersmeier A."/>
            <person name="Kalinowski J."/>
            <person name="Ruckert C."/>
        </authorList>
    </citation>
    <scope>NUCLEOTIDE SEQUENCE</scope>
    <source>
        <strain evidence="2">VKM Ac-1321</strain>
    </source>
</reference>
<keyword evidence="1" id="KW-0732">Signal</keyword>
<evidence type="ECO:0000313" key="3">
    <source>
        <dbReference type="Proteomes" id="UP001143480"/>
    </source>
</evidence>
<dbReference type="EMBL" id="BSFP01000017">
    <property type="protein sequence ID" value="GLL01637.1"/>
    <property type="molecule type" value="Genomic_DNA"/>
</dbReference>
<dbReference type="Proteomes" id="UP001143480">
    <property type="component" value="Unassembled WGS sequence"/>
</dbReference>
<proteinExistence type="predicted"/>
<sequence>MLPLMSPVRADFYLERMRTLTLCVAAAMLSALAACSSPPSTPTVAAPVTTAAASAAPGLTTTAPATAAPTTAAGRLTLDLVKQQVGPVFAKDPDCPRGAWVTDPGNIDAKYRANVTAFGEYDCHLTDGETIPHRVAQAVFLTFKDQHSLNDYADAELGMVPTLVDGTTVVIIGSGLKTVEVRPMLRAIENACGCGHVA</sequence>
<evidence type="ECO:0000313" key="2">
    <source>
        <dbReference type="EMBL" id="GLL01637.1"/>
    </source>
</evidence>
<evidence type="ECO:0000256" key="1">
    <source>
        <dbReference type="SAM" id="SignalP"/>
    </source>
</evidence>
<gene>
    <name evidence="2" type="ORF">GCM10017581_033790</name>
</gene>